<dbReference type="InParanoid" id="A0A1V9WZ36"/>
<proteinExistence type="predicted"/>
<dbReference type="EMBL" id="MNPL01032390">
    <property type="protein sequence ID" value="OQR66467.1"/>
    <property type="molecule type" value="Genomic_DNA"/>
</dbReference>
<feature type="region of interest" description="Disordered" evidence="1">
    <location>
        <begin position="1"/>
        <end position="22"/>
    </location>
</feature>
<keyword evidence="3" id="KW-1185">Reference proteome</keyword>
<gene>
    <name evidence="2" type="ORF">BIW11_14136</name>
</gene>
<reference evidence="2 3" key="1">
    <citation type="journal article" date="2017" name="Gigascience">
        <title>Draft genome of the honey bee ectoparasitic mite, Tropilaelaps mercedesae, is shaped by the parasitic life history.</title>
        <authorList>
            <person name="Dong X."/>
            <person name="Armstrong S.D."/>
            <person name="Xia D."/>
            <person name="Makepeace B.L."/>
            <person name="Darby A.C."/>
            <person name="Kadowaki T."/>
        </authorList>
    </citation>
    <scope>NUCLEOTIDE SEQUENCE [LARGE SCALE GENOMIC DNA]</scope>
    <source>
        <strain evidence="2">Wuxi-XJTLU</strain>
    </source>
</reference>
<name>A0A1V9WZ36_9ACAR</name>
<sequence>MFYSNSNTADGPRRCNRWDGKK</sequence>
<comment type="caution">
    <text evidence="2">The sequence shown here is derived from an EMBL/GenBank/DDBJ whole genome shotgun (WGS) entry which is preliminary data.</text>
</comment>
<feature type="compositionally biased region" description="Basic and acidic residues" evidence="1">
    <location>
        <begin position="11"/>
        <end position="22"/>
    </location>
</feature>
<evidence type="ECO:0000256" key="1">
    <source>
        <dbReference type="SAM" id="MobiDB-lite"/>
    </source>
</evidence>
<dbReference type="AlphaFoldDB" id="A0A1V9WZ36"/>
<dbReference type="Proteomes" id="UP000192247">
    <property type="component" value="Unassembled WGS sequence"/>
</dbReference>
<evidence type="ECO:0000313" key="3">
    <source>
        <dbReference type="Proteomes" id="UP000192247"/>
    </source>
</evidence>
<protein>
    <submittedName>
        <fullName evidence="2">Uncharacterized protein</fullName>
    </submittedName>
</protein>
<accession>A0A1V9WZ36</accession>
<organism evidence="2 3">
    <name type="scientific">Tropilaelaps mercedesae</name>
    <dbReference type="NCBI Taxonomy" id="418985"/>
    <lineage>
        <taxon>Eukaryota</taxon>
        <taxon>Metazoa</taxon>
        <taxon>Ecdysozoa</taxon>
        <taxon>Arthropoda</taxon>
        <taxon>Chelicerata</taxon>
        <taxon>Arachnida</taxon>
        <taxon>Acari</taxon>
        <taxon>Parasitiformes</taxon>
        <taxon>Mesostigmata</taxon>
        <taxon>Gamasina</taxon>
        <taxon>Dermanyssoidea</taxon>
        <taxon>Laelapidae</taxon>
        <taxon>Tropilaelaps</taxon>
    </lineage>
</organism>
<evidence type="ECO:0000313" key="2">
    <source>
        <dbReference type="EMBL" id="OQR66467.1"/>
    </source>
</evidence>